<dbReference type="HAMAP" id="MF_00242">
    <property type="entry name" value="Arg_deiminase"/>
    <property type="match status" value="1"/>
</dbReference>
<keyword evidence="6" id="KW-1185">Reference proteome</keyword>
<dbReference type="Pfam" id="PF02274">
    <property type="entry name" value="ADI"/>
    <property type="match status" value="1"/>
</dbReference>
<dbReference type="EC" id="3.5.3.6" evidence="3"/>
<dbReference type="InterPro" id="IPR003876">
    <property type="entry name" value="Arg_deiminase"/>
</dbReference>
<keyword evidence="3" id="KW-0056">Arginine metabolism</keyword>
<dbReference type="Gene3D" id="3.75.10.10">
    <property type="entry name" value="L-arginine/glycine Amidinotransferase, Chain A"/>
    <property type="match status" value="1"/>
</dbReference>
<comment type="catalytic activity">
    <reaction evidence="3">
        <text>L-arginine + H2O = L-citrulline + NH4(+)</text>
        <dbReference type="Rhea" id="RHEA:19597"/>
        <dbReference type="ChEBI" id="CHEBI:15377"/>
        <dbReference type="ChEBI" id="CHEBI:28938"/>
        <dbReference type="ChEBI" id="CHEBI:32682"/>
        <dbReference type="ChEBI" id="CHEBI:57743"/>
        <dbReference type="EC" id="3.5.3.6"/>
    </reaction>
</comment>
<evidence type="ECO:0000256" key="2">
    <source>
        <dbReference type="ARBA" id="ARBA00022801"/>
    </source>
</evidence>
<dbReference type="PRINTS" id="PR01466">
    <property type="entry name" value="ARGDEIMINASE"/>
</dbReference>
<dbReference type="RefSeq" id="WP_344568260.1">
    <property type="nucleotide sequence ID" value="NZ_BAAARJ010000015.1"/>
</dbReference>
<dbReference type="SUPFAM" id="SSF55909">
    <property type="entry name" value="Pentein"/>
    <property type="match status" value="1"/>
</dbReference>
<dbReference type="PANTHER" id="PTHR47271:SF2">
    <property type="entry name" value="ARGININE DEIMINASE"/>
    <property type="match status" value="1"/>
</dbReference>
<dbReference type="Proteomes" id="UP001501447">
    <property type="component" value="Unassembled WGS sequence"/>
</dbReference>
<comment type="subcellular location">
    <subcellularLocation>
        <location evidence="3">Cytoplasm</location>
    </subcellularLocation>
</comment>
<comment type="pathway">
    <text evidence="3">Amino-acid degradation; L-arginine degradation via ADI pathway; carbamoyl phosphate from L-arginine: step 1/2.</text>
</comment>
<reference evidence="6" key="1">
    <citation type="journal article" date="2019" name="Int. J. Syst. Evol. Microbiol.">
        <title>The Global Catalogue of Microorganisms (GCM) 10K type strain sequencing project: providing services to taxonomists for standard genome sequencing and annotation.</title>
        <authorList>
            <consortium name="The Broad Institute Genomics Platform"/>
            <consortium name="The Broad Institute Genome Sequencing Center for Infectious Disease"/>
            <person name="Wu L."/>
            <person name="Ma J."/>
        </authorList>
    </citation>
    <scope>NUCLEOTIDE SEQUENCE [LARGE SCALE GENOMIC DNA]</scope>
    <source>
        <strain evidence="6">JCM 16373</strain>
    </source>
</reference>
<accession>A0ABP6CQT0</accession>
<comment type="similarity">
    <text evidence="1 3">Belongs to the arginine deiminase family.</text>
</comment>
<evidence type="ECO:0000313" key="6">
    <source>
        <dbReference type="Proteomes" id="UP001501447"/>
    </source>
</evidence>
<sequence>MGFHVASETGRLRRVIVHRPGLELKRLTPTNKDDLLFDDVLWVRRAGQEHDAFAGTLRELGVEVHLFADLLARSLDIPAARSLVLDRVFDEKEYGPLATDHLRAAFDRLPTPELTEALIGGMTKREFLEQCAEPASVRFHVMDLDDFLLAPLPNHIFTRDTSAWVYDGVSINAMRWPARQRETVHFEAIYRHHPLFAGPAAGPGFHTWSEGQSAYPSTIEGGDVLVIGNGAVLIGMSERTTPQAVEMLARGLFAQGSARTIVALDMPKRRAFMHLDTVMTMVDQETFTQYEGLGMLRSYTIEPGAGPSELKVTDHAPDHMHRAIAAALGLDRIRVLTPTQDVHAAEREQWDDGCNVLAIEPGVVLAYERNVTTNTHLRKQGIEVLEIPGSELGRGRGGPRCMSCPVERDPATGGGPGPVSHPRPLA</sequence>
<name>A0ABP6CQT0_9ACTN</name>
<gene>
    <name evidence="3" type="primary">arcA</name>
    <name evidence="5" type="ORF">GCM10009863_46330</name>
</gene>
<dbReference type="EMBL" id="BAAARJ010000015">
    <property type="protein sequence ID" value="GAA2626247.1"/>
    <property type="molecule type" value="Genomic_DNA"/>
</dbReference>
<evidence type="ECO:0000256" key="3">
    <source>
        <dbReference type="HAMAP-Rule" id="MF_00242"/>
    </source>
</evidence>
<dbReference type="NCBIfam" id="NF002381">
    <property type="entry name" value="PRK01388.1"/>
    <property type="match status" value="1"/>
</dbReference>
<comment type="caution">
    <text evidence="5">The sequence shown here is derived from an EMBL/GenBank/DDBJ whole genome shotgun (WGS) entry which is preliminary data.</text>
</comment>
<keyword evidence="2 3" id="KW-0378">Hydrolase</keyword>
<dbReference type="PANTHER" id="PTHR47271">
    <property type="entry name" value="ARGININE DEIMINASE"/>
    <property type="match status" value="1"/>
</dbReference>
<dbReference type="Gene3D" id="1.10.3930.10">
    <property type="entry name" value="Arginine deiminase"/>
    <property type="match status" value="1"/>
</dbReference>
<evidence type="ECO:0000313" key="5">
    <source>
        <dbReference type="EMBL" id="GAA2626247.1"/>
    </source>
</evidence>
<evidence type="ECO:0000256" key="1">
    <source>
        <dbReference type="ARBA" id="ARBA00010206"/>
    </source>
</evidence>
<feature type="region of interest" description="Disordered" evidence="4">
    <location>
        <begin position="390"/>
        <end position="426"/>
    </location>
</feature>
<evidence type="ECO:0000256" key="4">
    <source>
        <dbReference type="SAM" id="MobiDB-lite"/>
    </source>
</evidence>
<proteinExistence type="inferred from homology"/>
<feature type="active site" description="Amidino-cysteine intermediate" evidence="3">
    <location>
        <position position="401"/>
    </location>
</feature>
<dbReference type="PIRSF" id="PIRSF006356">
    <property type="entry name" value="Arg_deiminase"/>
    <property type="match status" value="1"/>
</dbReference>
<organism evidence="5 6">
    <name type="scientific">Streptomyces axinellae</name>
    <dbReference type="NCBI Taxonomy" id="552788"/>
    <lineage>
        <taxon>Bacteria</taxon>
        <taxon>Bacillati</taxon>
        <taxon>Actinomycetota</taxon>
        <taxon>Actinomycetes</taxon>
        <taxon>Kitasatosporales</taxon>
        <taxon>Streptomycetaceae</taxon>
        <taxon>Streptomyces</taxon>
    </lineage>
</organism>
<keyword evidence="3" id="KW-0963">Cytoplasm</keyword>
<protein>
    <recommendedName>
        <fullName evidence="3">Arginine deiminase</fullName>
        <shortName evidence="3">ADI</shortName>
        <ecNumber evidence="3">3.5.3.6</ecNumber>
    </recommendedName>
    <alternativeName>
        <fullName evidence="3">Arginine dihydrolase</fullName>
        <shortName evidence="3">AD</shortName>
    </alternativeName>
</protein>